<proteinExistence type="predicted"/>
<dbReference type="Proteomes" id="UP000316798">
    <property type="component" value="Chromosome"/>
</dbReference>
<accession>A0A515D9J7</accession>
<dbReference type="InterPro" id="IPR036812">
    <property type="entry name" value="NAD(P)_OxRdtase_dom_sf"/>
</dbReference>
<feature type="domain" description="NADP-dependent oxidoreductase" evidence="2">
    <location>
        <begin position="15"/>
        <end position="332"/>
    </location>
</feature>
<protein>
    <submittedName>
        <fullName evidence="3">Aldo/keto reductase</fullName>
    </submittedName>
</protein>
<reference evidence="3 4" key="1">
    <citation type="submission" date="2019-01" db="EMBL/GenBank/DDBJ databases">
        <title>Genomic insights into a novel species Rhodoferax sp.</title>
        <authorList>
            <person name="Jin L."/>
        </authorList>
    </citation>
    <scope>NUCLEOTIDE SEQUENCE [LARGE SCALE GENOMIC DNA]</scope>
    <source>
        <strain evidence="3 4">CHu59-6-5</strain>
    </source>
</reference>
<evidence type="ECO:0000259" key="2">
    <source>
        <dbReference type="Pfam" id="PF00248"/>
    </source>
</evidence>
<evidence type="ECO:0000256" key="1">
    <source>
        <dbReference type="ARBA" id="ARBA00023002"/>
    </source>
</evidence>
<keyword evidence="4" id="KW-1185">Reference proteome</keyword>
<dbReference type="RefSeq" id="WP_142818236.1">
    <property type="nucleotide sequence ID" value="NZ_CP035503.1"/>
</dbReference>
<dbReference type="InterPro" id="IPR023210">
    <property type="entry name" value="NADP_OxRdtase_dom"/>
</dbReference>
<dbReference type="Gene3D" id="3.20.20.100">
    <property type="entry name" value="NADP-dependent oxidoreductase domain"/>
    <property type="match status" value="1"/>
</dbReference>
<dbReference type="PANTHER" id="PTHR43364">
    <property type="entry name" value="NADH-SPECIFIC METHYLGLYOXAL REDUCTASE-RELATED"/>
    <property type="match status" value="1"/>
</dbReference>
<dbReference type="FunFam" id="3.20.20.100:FF:000004">
    <property type="entry name" value="Oxidoreductase, aldo/keto reductase"/>
    <property type="match status" value="1"/>
</dbReference>
<organism evidence="3 4">
    <name type="scientific">Rhodoferax sediminis</name>
    <dbReference type="NCBI Taxonomy" id="2509614"/>
    <lineage>
        <taxon>Bacteria</taxon>
        <taxon>Pseudomonadati</taxon>
        <taxon>Pseudomonadota</taxon>
        <taxon>Betaproteobacteria</taxon>
        <taxon>Burkholderiales</taxon>
        <taxon>Comamonadaceae</taxon>
        <taxon>Rhodoferax</taxon>
    </lineage>
</organism>
<evidence type="ECO:0000313" key="4">
    <source>
        <dbReference type="Proteomes" id="UP000316798"/>
    </source>
</evidence>
<dbReference type="KEGG" id="rhf:EUB48_07065"/>
<dbReference type="AlphaFoldDB" id="A0A515D9J7"/>
<dbReference type="Pfam" id="PF00248">
    <property type="entry name" value="Aldo_ket_red"/>
    <property type="match status" value="1"/>
</dbReference>
<dbReference type="GO" id="GO:0005829">
    <property type="term" value="C:cytosol"/>
    <property type="evidence" value="ECO:0007669"/>
    <property type="project" value="TreeGrafter"/>
</dbReference>
<dbReference type="GO" id="GO:0016491">
    <property type="term" value="F:oxidoreductase activity"/>
    <property type="evidence" value="ECO:0007669"/>
    <property type="project" value="UniProtKB-KW"/>
</dbReference>
<dbReference type="InterPro" id="IPR050523">
    <property type="entry name" value="AKR_Detox_Biosynth"/>
</dbReference>
<dbReference type="CDD" id="cd19079">
    <property type="entry name" value="AKR_EcYajO-like"/>
    <property type="match status" value="1"/>
</dbReference>
<sequence>MQYIRFGNTGLKVSRICLGMMTYGTPQWRPWVLDEAAALPVVKHAVDAGINFFDTADMYSAGESEALTGRFLKMLCKREEVVLATKLYYPVEMAFKGGNSTAAQPARRPNMDGLGRKRIFHAVDASLQRLGCDYIDLYQIHRLDPNTPIEETMEALHDVVKAGKVRYLGASSMWAWQFAKAQQVAREHGWTRFVSMQNHYNLAYREEEREMIPLCRDQGVALIPWSPLARGFLAGNRKADDKAQGETSRARTDDIAQKYYYRKSDFKVVEALGKLAAKKGISNATLAYAWLMHKGVTAPIVGASKPWQIDQALAATDVALTEAEIQRLEAAYEPHPVLGHL</sequence>
<evidence type="ECO:0000313" key="3">
    <source>
        <dbReference type="EMBL" id="QDL37070.1"/>
    </source>
</evidence>
<dbReference type="OrthoDB" id="5488419at2"/>
<dbReference type="PANTHER" id="PTHR43364:SF4">
    <property type="entry name" value="NAD(P)-LINKED OXIDOREDUCTASE SUPERFAMILY PROTEIN"/>
    <property type="match status" value="1"/>
</dbReference>
<keyword evidence="1" id="KW-0560">Oxidoreductase</keyword>
<name>A0A515D9J7_9BURK</name>
<gene>
    <name evidence="3" type="ORF">EUB48_07065</name>
</gene>
<dbReference type="SUPFAM" id="SSF51430">
    <property type="entry name" value="NAD(P)-linked oxidoreductase"/>
    <property type="match status" value="1"/>
</dbReference>
<dbReference type="EMBL" id="CP035503">
    <property type="protein sequence ID" value="QDL37070.1"/>
    <property type="molecule type" value="Genomic_DNA"/>
</dbReference>